<feature type="repeat" description="PPR" evidence="2">
    <location>
        <begin position="105"/>
        <end position="139"/>
    </location>
</feature>
<dbReference type="PANTHER" id="PTHR47926">
    <property type="entry name" value="PENTATRICOPEPTIDE REPEAT-CONTAINING PROTEIN"/>
    <property type="match status" value="1"/>
</dbReference>
<dbReference type="Pfam" id="PF13041">
    <property type="entry name" value="PPR_2"/>
    <property type="match status" value="2"/>
</dbReference>
<evidence type="ECO:0000256" key="1">
    <source>
        <dbReference type="ARBA" id="ARBA00022737"/>
    </source>
</evidence>
<gene>
    <name evidence="4" type="primary">PCMP-E78</name>
    <name evidence="4" type="ORF">KSP40_PGU005608</name>
</gene>
<dbReference type="InterPro" id="IPR046848">
    <property type="entry name" value="E_motif"/>
</dbReference>
<dbReference type="InterPro" id="IPR002885">
    <property type="entry name" value="PPR_rpt"/>
</dbReference>
<dbReference type="PANTHER" id="PTHR47926:SF371">
    <property type="entry name" value="TETRATRICOPEPTIDE REPEAT-LIKE SUPERFAMILY PROTEIN"/>
    <property type="match status" value="1"/>
</dbReference>
<keyword evidence="5" id="KW-1185">Reference proteome</keyword>
<dbReference type="Pfam" id="PF20431">
    <property type="entry name" value="E_motif"/>
    <property type="match status" value="1"/>
</dbReference>
<dbReference type="Gene3D" id="1.25.40.10">
    <property type="entry name" value="Tetratricopeptide repeat domain"/>
    <property type="match status" value="5"/>
</dbReference>
<feature type="repeat" description="PPR" evidence="2">
    <location>
        <begin position="401"/>
        <end position="435"/>
    </location>
</feature>
<evidence type="ECO:0000256" key="2">
    <source>
        <dbReference type="PROSITE-ProRule" id="PRU00708"/>
    </source>
</evidence>
<dbReference type="InterPro" id="IPR011990">
    <property type="entry name" value="TPR-like_helical_dom_sf"/>
</dbReference>
<feature type="repeat" description="PPR" evidence="2">
    <location>
        <begin position="237"/>
        <end position="271"/>
    </location>
</feature>
<dbReference type="PROSITE" id="PS51375">
    <property type="entry name" value="PPR"/>
    <property type="match status" value="4"/>
</dbReference>
<evidence type="ECO:0000313" key="5">
    <source>
        <dbReference type="Proteomes" id="UP001412067"/>
    </source>
</evidence>
<evidence type="ECO:0000256" key="3">
    <source>
        <dbReference type="SAM" id="MobiDB-lite"/>
    </source>
</evidence>
<dbReference type="Pfam" id="PF01535">
    <property type="entry name" value="PPR"/>
    <property type="match status" value="5"/>
</dbReference>
<dbReference type="EMBL" id="JBBWWR010000005">
    <property type="protein sequence ID" value="KAK8966166.1"/>
    <property type="molecule type" value="Genomic_DNA"/>
</dbReference>
<name>A0ABR2MQ12_9ASPA</name>
<keyword evidence="1" id="KW-0677">Repeat</keyword>
<sequence length="715" mass="78422">MEVLLGRGSAGICLEAERCQLFLEKEMREFSPGGAAQGAVAAEERLVALLQRCRLIPQLHQIQSQAIIHGLLQSPYVAPKAAAAYSESSDPESARHLFDQIPEPNTVFYNVMFKGYTEAALHKETLQIFSQMKRRDARPNLFTFPFVIQSCMLIPAPAVGDQVHCFAAKTGLRSNVFVGTALINSFACRADAESAYKVFDEMPERNMVVWTAIIRTYIAINDVGTASHLFNQLEQHDAILCDTMISAFVERGDMAASVELFDRMPIRDAKSWNTILRGYANSPDIRACERFFKNMPVRNVFSWNELIGGYARHGCFSDAVNSFHHMLISSDVKPNDATLVAVLSSCSKLGALDWGRWIHLYADNNGFKSNIFVGNALVDMYAKCGCIRSAARVFASMGKKDVITWNTLISGLAMHGMGLEALELFDQMVAGGGETPDGITFVGALSACAHAGLVERGFACFRSMARSYSIDPWIAHCGCMVSLLGLAGLLSEAVSFVKEMPVKADDVIWSALLGACREWGNVHLAEVAMSRLARLVPEDVANYVVLSNIYGDAGMWEDVGRLQKVMRRMSAGKTPGCSMVEVNFEVVEFCSSDARHARSKNVYEVLQSLADVSRCVGDVLNHDDVSSPTNYYGSVWEQDPVARRGGERERPSATVDWCSGRQSQNAQFASLSPLPSSAGAPDSLPNKLPPFQPGWNGVPPESQTEPMSIRPCLEL</sequence>
<feature type="repeat" description="PPR" evidence="2">
    <location>
        <begin position="299"/>
        <end position="334"/>
    </location>
</feature>
<comment type="caution">
    <text evidence="4">The sequence shown here is derived from an EMBL/GenBank/DDBJ whole genome shotgun (WGS) entry which is preliminary data.</text>
</comment>
<dbReference type="InterPro" id="IPR046960">
    <property type="entry name" value="PPR_At4g14850-like_plant"/>
</dbReference>
<protein>
    <submittedName>
        <fullName evidence="4">Pentatricopeptide repeat-containing protein</fullName>
    </submittedName>
</protein>
<evidence type="ECO:0000313" key="4">
    <source>
        <dbReference type="EMBL" id="KAK8966166.1"/>
    </source>
</evidence>
<dbReference type="Proteomes" id="UP001412067">
    <property type="component" value="Unassembled WGS sequence"/>
</dbReference>
<feature type="region of interest" description="Disordered" evidence="3">
    <location>
        <begin position="671"/>
        <end position="715"/>
    </location>
</feature>
<organism evidence="4 5">
    <name type="scientific">Platanthera guangdongensis</name>
    <dbReference type="NCBI Taxonomy" id="2320717"/>
    <lineage>
        <taxon>Eukaryota</taxon>
        <taxon>Viridiplantae</taxon>
        <taxon>Streptophyta</taxon>
        <taxon>Embryophyta</taxon>
        <taxon>Tracheophyta</taxon>
        <taxon>Spermatophyta</taxon>
        <taxon>Magnoliopsida</taxon>
        <taxon>Liliopsida</taxon>
        <taxon>Asparagales</taxon>
        <taxon>Orchidaceae</taxon>
        <taxon>Orchidoideae</taxon>
        <taxon>Orchideae</taxon>
        <taxon>Orchidinae</taxon>
        <taxon>Platanthera</taxon>
    </lineage>
</organism>
<accession>A0ABR2MQ12</accession>
<feature type="compositionally biased region" description="Low complexity" evidence="3">
    <location>
        <begin position="671"/>
        <end position="685"/>
    </location>
</feature>
<proteinExistence type="predicted"/>
<reference evidence="4 5" key="1">
    <citation type="journal article" date="2022" name="Nat. Plants">
        <title>Genomes of leafy and leafless Platanthera orchids illuminate the evolution of mycoheterotrophy.</title>
        <authorList>
            <person name="Li M.H."/>
            <person name="Liu K.W."/>
            <person name="Li Z."/>
            <person name="Lu H.C."/>
            <person name="Ye Q.L."/>
            <person name="Zhang D."/>
            <person name="Wang J.Y."/>
            <person name="Li Y.F."/>
            <person name="Zhong Z.M."/>
            <person name="Liu X."/>
            <person name="Yu X."/>
            <person name="Liu D.K."/>
            <person name="Tu X.D."/>
            <person name="Liu B."/>
            <person name="Hao Y."/>
            <person name="Liao X.Y."/>
            <person name="Jiang Y.T."/>
            <person name="Sun W.H."/>
            <person name="Chen J."/>
            <person name="Chen Y.Q."/>
            <person name="Ai Y."/>
            <person name="Zhai J.W."/>
            <person name="Wu S.S."/>
            <person name="Zhou Z."/>
            <person name="Hsiao Y.Y."/>
            <person name="Wu W.L."/>
            <person name="Chen Y.Y."/>
            <person name="Lin Y.F."/>
            <person name="Hsu J.L."/>
            <person name="Li C.Y."/>
            <person name="Wang Z.W."/>
            <person name="Zhao X."/>
            <person name="Zhong W.Y."/>
            <person name="Ma X.K."/>
            <person name="Ma L."/>
            <person name="Huang J."/>
            <person name="Chen G.Z."/>
            <person name="Huang M.Z."/>
            <person name="Huang L."/>
            <person name="Peng D.H."/>
            <person name="Luo Y.B."/>
            <person name="Zou S.Q."/>
            <person name="Chen S.P."/>
            <person name="Lan S."/>
            <person name="Tsai W.C."/>
            <person name="Van de Peer Y."/>
            <person name="Liu Z.J."/>
        </authorList>
    </citation>
    <scope>NUCLEOTIDE SEQUENCE [LARGE SCALE GENOMIC DNA]</scope>
    <source>
        <strain evidence="4">Lor288</strain>
    </source>
</reference>
<dbReference type="NCBIfam" id="TIGR00756">
    <property type="entry name" value="PPR"/>
    <property type="match status" value="3"/>
</dbReference>